<dbReference type="Proteomes" id="UP000285860">
    <property type="component" value="Unassembled WGS sequence"/>
</dbReference>
<accession>A0A420R3H4</accession>
<evidence type="ECO:0000313" key="2">
    <source>
        <dbReference type="Proteomes" id="UP000285860"/>
    </source>
</evidence>
<sequence length="65" mass="7451">MKGQRRDALTKYGQLIRENWEQLHWLEAILVGKDAGSCNFEIDAAADLFTCENCSLVRIVPIRKD</sequence>
<dbReference type="OrthoDB" id="10513046at2759"/>
<dbReference type="AlphaFoldDB" id="A0A420R3H4"/>
<evidence type="ECO:0000313" key="1">
    <source>
        <dbReference type="EMBL" id="RKL01279.1"/>
    </source>
</evidence>
<gene>
    <name evidence="1" type="ORF">BFJ68_g12368</name>
</gene>
<name>A0A420R3H4_FUSOX</name>
<dbReference type="VEuPathDB" id="FungiDB:FOMG_08904"/>
<dbReference type="EMBL" id="MRCY01000080">
    <property type="protein sequence ID" value="RKL01279.1"/>
    <property type="molecule type" value="Genomic_DNA"/>
</dbReference>
<organism evidence="1 2">
    <name type="scientific">Fusarium oxysporum</name>
    <name type="common">Fusarium vascular wilt</name>
    <dbReference type="NCBI Taxonomy" id="5507"/>
    <lineage>
        <taxon>Eukaryota</taxon>
        <taxon>Fungi</taxon>
        <taxon>Dikarya</taxon>
        <taxon>Ascomycota</taxon>
        <taxon>Pezizomycotina</taxon>
        <taxon>Sordariomycetes</taxon>
        <taxon>Hypocreomycetidae</taxon>
        <taxon>Hypocreales</taxon>
        <taxon>Nectriaceae</taxon>
        <taxon>Fusarium</taxon>
        <taxon>Fusarium oxysporum species complex</taxon>
    </lineage>
</organism>
<dbReference type="VEuPathDB" id="FungiDB:FOC4_g10000740"/>
<reference evidence="1 2" key="1">
    <citation type="journal article" date="2018" name="Sci. Rep.">
        <title>Characterisation of pathogen-specific regions and novel effector candidates in Fusarium oxysporum f. sp. cepae.</title>
        <authorList>
            <person name="Armitage A.D."/>
            <person name="Taylor A."/>
            <person name="Sobczyk M.K."/>
            <person name="Baxter L."/>
            <person name="Greenfield B.P."/>
            <person name="Bates H.J."/>
            <person name="Wilson F."/>
            <person name="Jackson A.C."/>
            <person name="Ott S."/>
            <person name="Harrison R.J."/>
            <person name="Clarkson J.P."/>
        </authorList>
    </citation>
    <scope>NUCLEOTIDE SEQUENCE [LARGE SCALE GENOMIC DNA]</scope>
    <source>
        <strain evidence="1 2">Fo_A28</strain>
    </source>
</reference>
<proteinExistence type="predicted"/>
<comment type="caution">
    <text evidence="1">The sequence shown here is derived from an EMBL/GenBank/DDBJ whole genome shotgun (WGS) entry which is preliminary data.</text>
</comment>
<protein>
    <submittedName>
        <fullName evidence="1">Uncharacterized protein</fullName>
    </submittedName>
</protein>